<dbReference type="OrthoDB" id="20457at10239"/>
<keyword evidence="2" id="KW-1185">Reference proteome</keyword>
<dbReference type="Proteomes" id="UP000225963">
    <property type="component" value="Segment"/>
</dbReference>
<dbReference type="EMBL" id="KT995480">
    <property type="protein sequence ID" value="ALO79574.1"/>
    <property type="molecule type" value="Genomic_DNA"/>
</dbReference>
<sequence>MGDLADDAVEWAMRETYDLREAIREEVYAWKDRATHLLSTKTDEQIVKEVEKVLKRGTYNRDYLEQQLSMIAYYYVHGRLTENQKWAMCLFTTEYE</sequence>
<gene>
    <name evidence="1" type="ORF">BM10_170</name>
</gene>
<evidence type="ECO:0000313" key="2">
    <source>
        <dbReference type="Proteomes" id="UP000225963"/>
    </source>
</evidence>
<protein>
    <submittedName>
        <fullName evidence="1">Uncharacterized protein</fullName>
    </submittedName>
</protein>
<proteinExistence type="predicted"/>
<name>A0A0S2MUL0_9CAUD</name>
<reference evidence="2" key="1">
    <citation type="submission" date="2015-11" db="EMBL/GenBank/DDBJ databases">
        <authorList>
            <person name="Sharaf A."/>
            <person name="Marie M.E."/>
            <person name="Esson H."/>
            <person name="El-Afifi I.S."/>
            <person name="Hammad M.A."/>
        </authorList>
    </citation>
    <scope>NUCLEOTIDE SEQUENCE [LARGE SCALE GENOMIC DNA]</scope>
</reference>
<accession>A0A0S2MUL0</accession>
<organism evidence="1 2">
    <name type="scientific">Bacillus phage BM15</name>
    <dbReference type="NCBI Taxonomy" id="1755680"/>
    <lineage>
        <taxon>Viruses</taxon>
        <taxon>Duplodnaviria</taxon>
        <taxon>Heunggongvirae</taxon>
        <taxon>Uroviricota</taxon>
        <taxon>Caudoviricetes</taxon>
        <taxon>Herelleviridae</taxon>
        <taxon>Bastillevirinae</taxon>
        <taxon>Caeruleovirus</taxon>
        <taxon>Caeruleovirus BM15</taxon>
    </lineage>
</organism>
<evidence type="ECO:0000313" key="1">
    <source>
        <dbReference type="EMBL" id="ALO79574.1"/>
    </source>
</evidence>